<comment type="caution">
    <text evidence="3">The sequence shown here is derived from an EMBL/GenBank/DDBJ whole genome shotgun (WGS) entry which is preliminary data.</text>
</comment>
<proteinExistence type="predicted"/>
<reference evidence="3" key="1">
    <citation type="journal article" date="2020" name="mSystems">
        <title>Genome- and Community-Level Interaction Insights into Carbon Utilization and Element Cycling Functions of Hydrothermarchaeota in Hydrothermal Sediment.</title>
        <authorList>
            <person name="Zhou Z."/>
            <person name="Liu Y."/>
            <person name="Xu W."/>
            <person name="Pan J."/>
            <person name="Luo Z.H."/>
            <person name="Li M."/>
        </authorList>
    </citation>
    <scope>NUCLEOTIDE SEQUENCE [LARGE SCALE GENOMIC DNA]</scope>
    <source>
        <strain evidence="3">SpSt-70</strain>
    </source>
</reference>
<feature type="transmembrane region" description="Helical" evidence="1">
    <location>
        <begin position="370"/>
        <end position="391"/>
    </location>
</feature>
<dbReference type="InterPro" id="IPR052722">
    <property type="entry name" value="PgpH_phosphodiesterase"/>
</dbReference>
<dbReference type="InterPro" id="IPR011621">
    <property type="entry name" value="Metal-dep_PHydrolase_7TM_intra"/>
</dbReference>
<keyword evidence="1" id="KW-0812">Transmembrane</keyword>
<dbReference type="SUPFAM" id="SSF109604">
    <property type="entry name" value="HD-domain/PDEase-like"/>
    <property type="match status" value="1"/>
</dbReference>
<dbReference type="SMART" id="SM00471">
    <property type="entry name" value="HDc"/>
    <property type="match status" value="1"/>
</dbReference>
<feature type="transmembrane region" description="Helical" evidence="1">
    <location>
        <begin position="304"/>
        <end position="322"/>
    </location>
</feature>
<feature type="domain" description="HD" evidence="2">
    <location>
        <begin position="457"/>
        <end position="602"/>
    </location>
</feature>
<dbReference type="PROSITE" id="PS51831">
    <property type="entry name" value="HD"/>
    <property type="match status" value="1"/>
</dbReference>
<dbReference type="RefSeq" id="WP_149122901.1">
    <property type="nucleotide sequence ID" value="NZ_VTFL01000003.1"/>
</dbReference>
<dbReference type="PANTHER" id="PTHR36442">
    <property type="entry name" value="CYCLIC-DI-AMP PHOSPHODIESTERASE PGPH"/>
    <property type="match status" value="1"/>
</dbReference>
<name>A0A7V4DXN8_DICTH</name>
<feature type="transmembrane region" description="Helical" evidence="1">
    <location>
        <begin position="403"/>
        <end position="424"/>
    </location>
</feature>
<dbReference type="EMBL" id="DTDV01000019">
    <property type="protein sequence ID" value="HGK24334.1"/>
    <property type="molecule type" value="Genomic_DNA"/>
</dbReference>
<feature type="transmembrane region" description="Helical" evidence="1">
    <location>
        <begin position="30"/>
        <end position="52"/>
    </location>
</feature>
<protein>
    <submittedName>
        <fullName evidence="3">HDIG domain-containing protein</fullName>
    </submittedName>
</protein>
<accession>A0A7V4DXN8</accession>
<dbReference type="PANTHER" id="PTHR36442:SF1">
    <property type="entry name" value="CYCLIC-DI-AMP PHOSPHODIESTERASE PGPH"/>
    <property type="match status" value="1"/>
</dbReference>
<sequence>MRKEILNYKRLYKFFKRLKIEVSKNLKQNLTLILTIFLLGDFLILSLDFVFIPPLKINDIAPKDIIATRTVIYRDEGETERIKNLMLSQFKPIYTVDQNITIKVLSKLSEVLSPTSEHSEVYNYISKFQLSTVNTIRKKIETWIIENYSKGIKEEEVKAKKQEFIKFLTYEIRFPQDIAQKLSDILIVPNMFIDVKETENKKTELIKSIKPIERIISKGDVILRKGEKVTPEKFQILEALGYTFSPKSILRFLCLFLFVALLHISLILILSYFGQMNIKDLNIFLFINSIFLSALAISKIFSFYSTYLAPITTFLFIILSLMDFPDYAVLSFLTILLSAIFLRSFIIPIILMFDLIFIYRGLRNLEDRAAYLKTSFILTLIRIPILVLIKYAYPESYINFSDLFYSIINPIVSGILAIGLIPIIEDLFRLASPLKLFELTNPNHPLLRELIIEAPGTYYHSLIVGNLAERAAEESGANPKIVRTASLYHDIGKVKRPQYFIENLLPNQKNPHDELSPYLSAIIIKSHPKDGAEILNKNKFPKNIIDIVEQHHGTSLLSYFYMKQKQLNPNQIIPEVDFRYPGPKPKSKEAAIVMLADSVEAATRSLKNVTPENIEKVVRDVIREKLNDGQLENSRLTLEELEKISQSFIKTLIEVRHPRVPYPHEIR</sequence>
<dbReference type="NCBIfam" id="TIGR00277">
    <property type="entry name" value="HDIG"/>
    <property type="match status" value="1"/>
</dbReference>
<dbReference type="Pfam" id="PF07697">
    <property type="entry name" value="7TMR-HDED"/>
    <property type="match status" value="1"/>
</dbReference>
<keyword evidence="1" id="KW-0472">Membrane</keyword>
<feature type="transmembrane region" description="Helical" evidence="1">
    <location>
        <begin position="328"/>
        <end position="358"/>
    </location>
</feature>
<evidence type="ECO:0000256" key="1">
    <source>
        <dbReference type="SAM" id="Phobius"/>
    </source>
</evidence>
<dbReference type="AlphaFoldDB" id="A0A7V4DXN8"/>
<dbReference type="Gene3D" id="1.10.3210.10">
    <property type="entry name" value="Hypothetical protein af1432"/>
    <property type="match status" value="1"/>
</dbReference>
<evidence type="ECO:0000259" key="2">
    <source>
        <dbReference type="PROSITE" id="PS51831"/>
    </source>
</evidence>
<dbReference type="Pfam" id="PF07698">
    <property type="entry name" value="7TM-7TMR_HD"/>
    <property type="match status" value="1"/>
</dbReference>
<feature type="transmembrane region" description="Helical" evidence="1">
    <location>
        <begin position="252"/>
        <end position="275"/>
    </location>
</feature>
<dbReference type="InterPro" id="IPR011624">
    <property type="entry name" value="Metal-dep_PHydrolase_7TM_extra"/>
</dbReference>
<keyword evidence="1" id="KW-1133">Transmembrane helix</keyword>
<dbReference type="Pfam" id="PF01966">
    <property type="entry name" value="HD"/>
    <property type="match status" value="1"/>
</dbReference>
<dbReference type="InterPro" id="IPR006674">
    <property type="entry name" value="HD_domain"/>
</dbReference>
<gene>
    <name evidence="3" type="ORF">ENU78_07910</name>
</gene>
<organism evidence="3">
    <name type="scientific">Dictyoglomus thermophilum</name>
    <dbReference type="NCBI Taxonomy" id="14"/>
    <lineage>
        <taxon>Bacteria</taxon>
        <taxon>Pseudomonadati</taxon>
        <taxon>Dictyoglomota</taxon>
        <taxon>Dictyoglomia</taxon>
        <taxon>Dictyoglomales</taxon>
        <taxon>Dictyoglomaceae</taxon>
        <taxon>Dictyoglomus</taxon>
    </lineage>
</organism>
<evidence type="ECO:0000313" key="3">
    <source>
        <dbReference type="EMBL" id="HGK24334.1"/>
    </source>
</evidence>
<dbReference type="InterPro" id="IPR006675">
    <property type="entry name" value="HDIG_dom"/>
</dbReference>
<feature type="transmembrane region" description="Helical" evidence="1">
    <location>
        <begin position="281"/>
        <end position="297"/>
    </location>
</feature>
<dbReference type="CDD" id="cd00077">
    <property type="entry name" value="HDc"/>
    <property type="match status" value="1"/>
</dbReference>
<dbReference type="InterPro" id="IPR003607">
    <property type="entry name" value="HD/PDEase_dom"/>
</dbReference>